<evidence type="ECO:0000313" key="1">
    <source>
        <dbReference type="EMBL" id="TDG23177.1"/>
    </source>
</evidence>
<protein>
    <submittedName>
        <fullName evidence="1">Uncharacterized protein</fullName>
    </submittedName>
</protein>
<sequence length="91" mass="10254">MQIPLLVTRRISGKQKVRLTDAKFAYFSRAVSLTSLGRATYLHVAIERMVARRARSRVCARHLPLHEGRIGGFFIERTFGNTQLIRGLGAS</sequence>
<dbReference type="RefSeq" id="WP_133195547.1">
    <property type="nucleotide sequence ID" value="NZ_JBHUCW010000009.1"/>
</dbReference>
<proteinExistence type="predicted"/>
<dbReference type="AlphaFoldDB" id="A0A4R5M994"/>
<reference evidence="1 2" key="1">
    <citation type="submission" date="2019-03" db="EMBL/GenBank/DDBJ databases">
        <title>Paraburkholderia sp. 4M-K11, isolated from subtropical forest soil.</title>
        <authorList>
            <person name="Gao Z.-H."/>
            <person name="Qiu L.-H."/>
        </authorList>
    </citation>
    <scope>NUCLEOTIDE SEQUENCE [LARGE SCALE GENOMIC DNA]</scope>
    <source>
        <strain evidence="1 2">4M-K11</strain>
    </source>
</reference>
<organism evidence="1 2">
    <name type="scientific">Paraburkholderia silviterrae</name>
    <dbReference type="NCBI Taxonomy" id="2528715"/>
    <lineage>
        <taxon>Bacteria</taxon>
        <taxon>Pseudomonadati</taxon>
        <taxon>Pseudomonadota</taxon>
        <taxon>Betaproteobacteria</taxon>
        <taxon>Burkholderiales</taxon>
        <taxon>Burkholderiaceae</taxon>
        <taxon>Paraburkholderia</taxon>
    </lineage>
</organism>
<dbReference type="EMBL" id="SMRP01000006">
    <property type="protein sequence ID" value="TDG23177.1"/>
    <property type="molecule type" value="Genomic_DNA"/>
</dbReference>
<accession>A0A4R5M994</accession>
<comment type="caution">
    <text evidence="1">The sequence shown here is derived from an EMBL/GenBank/DDBJ whole genome shotgun (WGS) entry which is preliminary data.</text>
</comment>
<name>A0A4R5M994_9BURK</name>
<gene>
    <name evidence="1" type="ORF">EYW47_14655</name>
</gene>
<keyword evidence="2" id="KW-1185">Reference proteome</keyword>
<dbReference type="Proteomes" id="UP000295722">
    <property type="component" value="Unassembled WGS sequence"/>
</dbReference>
<evidence type="ECO:0000313" key="2">
    <source>
        <dbReference type="Proteomes" id="UP000295722"/>
    </source>
</evidence>